<gene>
    <name evidence="1" type="ORF">ACFQMF_01790</name>
</gene>
<keyword evidence="2" id="KW-1185">Reference proteome</keyword>
<dbReference type="RefSeq" id="WP_256407405.1">
    <property type="nucleotide sequence ID" value="NZ_JANHDN010000001.1"/>
</dbReference>
<proteinExistence type="predicted"/>
<name>A0ABD6AGB6_9EURY</name>
<dbReference type="AlphaFoldDB" id="A0ABD6AGB6"/>
<accession>A0ABD6AGB6</accession>
<dbReference type="Proteomes" id="UP001596545">
    <property type="component" value="Unassembled WGS sequence"/>
</dbReference>
<dbReference type="EMBL" id="JBHTBL010000001">
    <property type="protein sequence ID" value="MFC7323304.1"/>
    <property type="molecule type" value="Genomic_DNA"/>
</dbReference>
<organism evidence="1 2">
    <name type="scientific">Halorubrum rutilum</name>
    <dbReference type="NCBI Taxonomy" id="1364933"/>
    <lineage>
        <taxon>Archaea</taxon>
        <taxon>Methanobacteriati</taxon>
        <taxon>Methanobacteriota</taxon>
        <taxon>Stenosarchaea group</taxon>
        <taxon>Halobacteria</taxon>
        <taxon>Halobacteriales</taxon>
        <taxon>Haloferacaceae</taxon>
        <taxon>Halorubrum</taxon>
    </lineage>
</organism>
<comment type="caution">
    <text evidence="1">The sequence shown here is derived from an EMBL/GenBank/DDBJ whole genome shotgun (WGS) entry which is preliminary data.</text>
</comment>
<reference evidence="1 2" key="1">
    <citation type="journal article" date="2019" name="Int. J. Syst. Evol. Microbiol.">
        <title>The Global Catalogue of Microorganisms (GCM) 10K type strain sequencing project: providing services to taxonomists for standard genome sequencing and annotation.</title>
        <authorList>
            <consortium name="The Broad Institute Genomics Platform"/>
            <consortium name="The Broad Institute Genome Sequencing Center for Infectious Disease"/>
            <person name="Wu L."/>
            <person name="Ma J."/>
        </authorList>
    </citation>
    <scope>NUCLEOTIDE SEQUENCE [LARGE SCALE GENOMIC DNA]</scope>
    <source>
        <strain evidence="1 2">CGMCC 1.12554</strain>
    </source>
</reference>
<sequence length="45" mass="5013">MSETDARDEVRTVIQRHAAELDAEDLREIAADIESTAEKWGGIDV</sequence>
<evidence type="ECO:0000313" key="2">
    <source>
        <dbReference type="Proteomes" id="UP001596545"/>
    </source>
</evidence>
<evidence type="ECO:0000313" key="1">
    <source>
        <dbReference type="EMBL" id="MFC7323304.1"/>
    </source>
</evidence>
<protein>
    <submittedName>
        <fullName evidence="1">Uncharacterized protein</fullName>
    </submittedName>
</protein>